<keyword evidence="6 10" id="KW-0472">Membrane</keyword>
<evidence type="ECO:0000256" key="2">
    <source>
        <dbReference type="ARBA" id="ARBA00022475"/>
    </source>
</evidence>
<dbReference type="PRINTS" id="PR00237">
    <property type="entry name" value="GPCRRHODOPSN"/>
</dbReference>
<keyword evidence="9" id="KW-0807">Transducer</keyword>
<evidence type="ECO:0000313" key="12">
    <source>
        <dbReference type="EMBL" id="RMX38039.1"/>
    </source>
</evidence>
<evidence type="ECO:0000256" key="5">
    <source>
        <dbReference type="ARBA" id="ARBA00023040"/>
    </source>
</evidence>
<dbReference type="PANTHER" id="PTHR24246:SF27">
    <property type="entry name" value="ADENOSINE RECEPTOR, ISOFORM A"/>
    <property type="match status" value="1"/>
</dbReference>
<keyword evidence="13" id="KW-1185">Reference proteome</keyword>
<feature type="transmembrane region" description="Helical" evidence="10">
    <location>
        <begin position="692"/>
        <end position="713"/>
    </location>
</feature>
<feature type="transmembrane region" description="Helical" evidence="10">
    <location>
        <begin position="423"/>
        <end position="446"/>
    </location>
</feature>
<dbReference type="InterPro" id="IPR017452">
    <property type="entry name" value="GPCR_Rhodpsn_7TM"/>
</dbReference>
<evidence type="ECO:0000256" key="10">
    <source>
        <dbReference type="SAM" id="Phobius"/>
    </source>
</evidence>
<dbReference type="GO" id="GO:0004930">
    <property type="term" value="F:G protein-coupled receptor activity"/>
    <property type="evidence" value="ECO:0007669"/>
    <property type="project" value="UniProtKB-KW"/>
</dbReference>
<feature type="transmembrane region" description="Helical" evidence="10">
    <location>
        <begin position="538"/>
        <end position="563"/>
    </location>
</feature>
<accession>A0A3M6T9N7</accession>
<dbReference type="OrthoDB" id="10042731at2759"/>
<feature type="transmembrane region" description="Helical" evidence="10">
    <location>
        <begin position="392"/>
        <end position="417"/>
    </location>
</feature>
<dbReference type="GO" id="GO:0005886">
    <property type="term" value="C:plasma membrane"/>
    <property type="evidence" value="ECO:0007669"/>
    <property type="project" value="UniProtKB-SubCell"/>
</dbReference>
<evidence type="ECO:0000259" key="11">
    <source>
        <dbReference type="PROSITE" id="PS50262"/>
    </source>
</evidence>
<dbReference type="Proteomes" id="UP000275408">
    <property type="component" value="Unassembled WGS sequence"/>
</dbReference>
<feature type="transmembrane region" description="Helical" evidence="10">
    <location>
        <begin position="504"/>
        <end position="526"/>
    </location>
</feature>
<comment type="caution">
    <text evidence="12">The sequence shown here is derived from an EMBL/GenBank/DDBJ whole genome shotgun (WGS) entry which is preliminary data.</text>
</comment>
<gene>
    <name evidence="12" type="ORF">pdam_00020143</name>
</gene>
<feature type="transmembrane region" description="Helical" evidence="10">
    <location>
        <begin position="647"/>
        <end position="671"/>
    </location>
</feature>
<dbReference type="Gene3D" id="1.20.1070.10">
    <property type="entry name" value="Rhodopsin 7-helix transmembrane proteins"/>
    <property type="match status" value="2"/>
</dbReference>
<dbReference type="SMART" id="SM01381">
    <property type="entry name" value="7TM_GPCR_Srsx"/>
    <property type="match status" value="1"/>
</dbReference>
<dbReference type="EMBL" id="RCHS01004055">
    <property type="protein sequence ID" value="RMX38039.1"/>
    <property type="molecule type" value="Genomic_DNA"/>
</dbReference>
<evidence type="ECO:0000256" key="8">
    <source>
        <dbReference type="ARBA" id="ARBA00023180"/>
    </source>
</evidence>
<evidence type="ECO:0000256" key="4">
    <source>
        <dbReference type="ARBA" id="ARBA00022989"/>
    </source>
</evidence>
<keyword evidence="3 10" id="KW-0812">Transmembrane</keyword>
<keyword evidence="2" id="KW-1003">Cell membrane</keyword>
<dbReference type="InterPro" id="IPR000276">
    <property type="entry name" value="GPCR_Rhodpsn"/>
</dbReference>
<evidence type="ECO:0000256" key="1">
    <source>
        <dbReference type="ARBA" id="ARBA00004651"/>
    </source>
</evidence>
<evidence type="ECO:0000256" key="7">
    <source>
        <dbReference type="ARBA" id="ARBA00023170"/>
    </source>
</evidence>
<keyword evidence="7" id="KW-0675">Receptor</keyword>
<keyword evidence="4 10" id="KW-1133">Transmembrane helix</keyword>
<dbReference type="PANTHER" id="PTHR24246">
    <property type="entry name" value="OLFACTORY RECEPTOR AND ADENOSINE RECEPTOR"/>
    <property type="match status" value="1"/>
</dbReference>
<keyword evidence="5" id="KW-0297">G-protein coupled receptor</keyword>
<comment type="subcellular location">
    <subcellularLocation>
        <location evidence="1">Cell membrane</location>
        <topology evidence="1">Multi-pass membrane protein</topology>
    </subcellularLocation>
</comment>
<evidence type="ECO:0000256" key="3">
    <source>
        <dbReference type="ARBA" id="ARBA00022692"/>
    </source>
</evidence>
<dbReference type="SUPFAM" id="SSF81321">
    <property type="entry name" value="Family A G protein-coupled receptor-like"/>
    <property type="match status" value="2"/>
</dbReference>
<proteinExistence type="predicted"/>
<name>A0A3M6T9N7_POCDA</name>
<evidence type="ECO:0000313" key="13">
    <source>
        <dbReference type="Proteomes" id="UP000275408"/>
    </source>
</evidence>
<feature type="transmembrane region" description="Helical" evidence="10">
    <location>
        <begin position="620"/>
        <end position="641"/>
    </location>
</feature>
<protein>
    <recommendedName>
        <fullName evidence="11">G-protein coupled receptors family 1 profile domain-containing protein</fullName>
    </recommendedName>
</protein>
<dbReference type="Pfam" id="PF00001">
    <property type="entry name" value="7tm_1"/>
    <property type="match status" value="2"/>
</dbReference>
<evidence type="ECO:0000256" key="9">
    <source>
        <dbReference type="ARBA" id="ARBA00023224"/>
    </source>
</evidence>
<dbReference type="CDD" id="cd00637">
    <property type="entry name" value="7tm_classA_rhodopsin-like"/>
    <property type="match status" value="2"/>
</dbReference>
<feature type="transmembrane region" description="Helical" evidence="10">
    <location>
        <begin position="583"/>
        <end position="608"/>
    </location>
</feature>
<sequence>MARHRSNEYAEFGISPSANFRFKEGDNHGLGSVSVYVSYVGPEADHSTAYPGRKKFSDESGKAIKGIFYYSDLMAKVKRKKAPSKMDFNSWNIFWVLQCKIQKNIYKNENSALYRPGAGMACWANMSYWPQLNFAVWYATTGCGISREVLDKASISQKDSLMGGIQSESTLPGDPTFSHTHNNCDTHDMQNLEFHQARKKVIITVSQLFSFVSCFGPEADDSTTCPGRNNSAMRHNLSLSVSFKKIVKTSIAVENTAAETKARANEVKRKTVPSKMDLNSWNIFWDICFGVLGTLIIVGNILTIWIFFKQRRQKRSYSLLISLAVADLLVGIFAVPFYIKTVVSQEYTWYVISMGVDVFTGTTSIYTLAVISLERMYAVGWPVRHRTLNYRVYVCAISIPWIIAAIFTTLVVLRILNMIGREHFFYCLVLIPGIPLITVCVANFVIWKKQKTPFRDQNHIKREVKLAKTLVLITGTSLFTWLPFQILNILFELKVTQNFHLFELTVFIIKFLQFSNSLVNVIIYPFRMPEFRRTLFQILNFCVIPFGRFSIAVSPSAGTGSFSQSNVKRKTVPSKMDFNSWNIFWDICFGVLVTMIIAGNILTIWIFFKQRHQKRSYSLLISLAVADLLVGIFAVPFYIKAVVSRGYAWFLISMVADVFTGITSIYTLAVISLERMCAVGWPFRHRTVNYRVYVCAIGIPWIIAAILSTALMLRMLDIIGGEATFKSRWEPLHTAVQLKKKCTCIVKDGFHRSRVPMQKHTKHGFVSLVIPGHDPPLDITLDSPIRQTTTLQYSRRTGVAPEKLQPSGETNIRADGIFKYRGKRSGRLTKTQLNTGRSKYSSETNEFSTLNNYSQSNNHTLPGLSVIPVRTTTRAISSSYTRPRTVNCYNSSILNEYLRFNNHALPRLSTIPFSNSFVNVIIYPFRIPEFRRTLFQILNFCVIPFSRSSTKLSPSAEPSSVVSLITFTNSTFSLSNFHQERSL</sequence>
<organism evidence="12 13">
    <name type="scientific">Pocillopora damicornis</name>
    <name type="common">Cauliflower coral</name>
    <name type="synonym">Millepora damicornis</name>
    <dbReference type="NCBI Taxonomy" id="46731"/>
    <lineage>
        <taxon>Eukaryota</taxon>
        <taxon>Metazoa</taxon>
        <taxon>Cnidaria</taxon>
        <taxon>Anthozoa</taxon>
        <taxon>Hexacorallia</taxon>
        <taxon>Scleractinia</taxon>
        <taxon>Astrocoeniina</taxon>
        <taxon>Pocilloporidae</taxon>
        <taxon>Pocillopora</taxon>
    </lineage>
</organism>
<reference evidence="12 13" key="1">
    <citation type="journal article" date="2018" name="Sci. Rep.">
        <title>Comparative analysis of the Pocillopora damicornis genome highlights role of immune system in coral evolution.</title>
        <authorList>
            <person name="Cunning R."/>
            <person name="Bay R.A."/>
            <person name="Gillette P."/>
            <person name="Baker A.C."/>
            <person name="Traylor-Knowles N."/>
        </authorList>
    </citation>
    <scope>NUCLEOTIDE SEQUENCE [LARGE SCALE GENOMIC DNA]</scope>
    <source>
        <strain evidence="12">RSMAS</strain>
        <tissue evidence="12">Whole animal</tissue>
    </source>
</reference>
<feature type="domain" description="G-protein coupled receptors family 1 profile" evidence="11">
    <location>
        <begin position="299"/>
        <end position="524"/>
    </location>
</feature>
<feature type="transmembrane region" description="Helical" evidence="10">
    <location>
        <begin position="466"/>
        <end position="484"/>
    </location>
</feature>
<feature type="domain" description="G-protein coupled receptors family 1 profile" evidence="11">
    <location>
        <begin position="599"/>
        <end position="713"/>
    </location>
</feature>
<feature type="transmembrane region" description="Helical" evidence="10">
    <location>
        <begin position="283"/>
        <end position="307"/>
    </location>
</feature>
<keyword evidence="8" id="KW-0325">Glycoprotein</keyword>
<feature type="transmembrane region" description="Helical" evidence="10">
    <location>
        <begin position="351"/>
        <end position="371"/>
    </location>
</feature>
<dbReference type="PROSITE" id="PS50262">
    <property type="entry name" value="G_PROTEIN_RECEP_F1_2"/>
    <property type="match status" value="2"/>
</dbReference>
<feature type="transmembrane region" description="Helical" evidence="10">
    <location>
        <begin position="319"/>
        <end position="339"/>
    </location>
</feature>
<dbReference type="AlphaFoldDB" id="A0A3M6T9N7"/>
<evidence type="ECO:0000256" key="6">
    <source>
        <dbReference type="ARBA" id="ARBA00023136"/>
    </source>
</evidence>